<evidence type="ECO:0000313" key="18">
    <source>
        <dbReference type="Proteomes" id="UP000002377"/>
    </source>
</evidence>
<evidence type="ECO:0000256" key="5">
    <source>
        <dbReference type="ARBA" id="ARBA00022741"/>
    </source>
</evidence>
<dbReference type="HOGENOM" id="CLU_018272_7_1_9"/>
<evidence type="ECO:0000256" key="9">
    <source>
        <dbReference type="ARBA" id="ARBA00022977"/>
    </source>
</evidence>
<evidence type="ECO:0000256" key="6">
    <source>
        <dbReference type="ARBA" id="ARBA00022777"/>
    </source>
</evidence>
<keyword evidence="5" id="KW-0547">Nucleotide-binding</keyword>
<keyword evidence="4 14" id="KW-0479">Metal-binding</keyword>
<dbReference type="OrthoDB" id="9812206at2"/>
<evidence type="ECO:0000256" key="2">
    <source>
        <dbReference type="ARBA" id="ARBA00009879"/>
    </source>
</evidence>
<keyword evidence="8 14" id="KW-0460">Magnesium</keyword>
<evidence type="ECO:0000256" key="13">
    <source>
        <dbReference type="ARBA" id="ARBA00047883"/>
    </source>
</evidence>
<keyword evidence="3 14" id="KW-0808">Transferase</keyword>
<protein>
    <recommendedName>
        <fullName evidence="14">Thiamine-phosphate synthase</fullName>
        <shortName evidence="14">TP synthase</shortName>
        <shortName evidence="14">TPS</shortName>
        <ecNumber evidence="14">2.5.1.3</ecNumber>
    </recommendedName>
    <alternativeName>
        <fullName evidence="14">Thiamine-phosphate pyrophosphorylase</fullName>
        <shortName evidence="14">TMP pyrophosphorylase</shortName>
        <shortName evidence="14">TMP-PPase</shortName>
    </alternativeName>
</protein>
<dbReference type="InterPro" id="IPR013785">
    <property type="entry name" value="Aldolase_TIM"/>
</dbReference>
<evidence type="ECO:0000256" key="11">
    <source>
        <dbReference type="ARBA" id="ARBA00047334"/>
    </source>
</evidence>
<dbReference type="InterPro" id="IPR013749">
    <property type="entry name" value="PM/HMP-P_kinase-1"/>
</dbReference>
<evidence type="ECO:0000256" key="12">
    <source>
        <dbReference type="ARBA" id="ARBA00047851"/>
    </source>
</evidence>
<feature type="binding site" evidence="14">
    <location>
        <begin position="417"/>
        <end position="419"/>
    </location>
    <ligand>
        <name>2-[(2R,5Z)-2-carboxy-4-methylthiazol-5(2H)-ylidene]ethyl phosphate</name>
        <dbReference type="ChEBI" id="CHEBI:62899"/>
    </ligand>
</feature>
<proteinExistence type="inferred from homology"/>
<evidence type="ECO:0000256" key="8">
    <source>
        <dbReference type="ARBA" id="ARBA00022842"/>
    </source>
</evidence>
<dbReference type="EC" id="2.5.1.3" evidence="14"/>
<dbReference type="Gene3D" id="3.40.1190.20">
    <property type="match status" value="1"/>
</dbReference>
<name>D5XCG5_THEPJ</name>
<dbReference type="FunFam" id="3.40.1190.20:FF:000003">
    <property type="entry name" value="Phosphomethylpyrimidine kinase ThiD"/>
    <property type="match status" value="1"/>
</dbReference>
<dbReference type="Proteomes" id="UP000002377">
    <property type="component" value="Chromosome"/>
</dbReference>
<dbReference type="InterPro" id="IPR036206">
    <property type="entry name" value="ThiamineP_synth_sf"/>
</dbReference>
<keyword evidence="6 17" id="KW-0418">Kinase</keyword>
<evidence type="ECO:0000313" key="17">
    <source>
        <dbReference type="EMBL" id="ADG81591.1"/>
    </source>
</evidence>
<comment type="similarity">
    <text evidence="14">Belongs to the thiamine-phosphate synthase family.</text>
</comment>
<comment type="similarity">
    <text evidence="2">Belongs to the ThiD family.</text>
</comment>
<reference evidence="17 18" key="1">
    <citation type="submission" date="2010-05" db="EMBL/GenBank/DDBJ databases">
        <title>Complete sequence of Thermincola sp. JR.</title>
        <authorList>
            <consortium name="US DOE Joint Genome Institute"/>
            <person name="Lucas S."/>
            <person name="Copeland A."/>
            <person name="Lapidus A."/>
            <person name="Cheng J.-F."/>
            <person name="Bruce D."/>
            <person name="Goodwin L."/>
            <person name="Pitluck S."/>
            <person name="Chertkov O."/>
            <person name="Detter J.C."/>
            <person name="Han C."/>
            <person name="Tapia R."/>
            <person name="Land M."/>
            <person name="Hauser L."/>
            <person name="Kyrpides N."/>
            <person name="Mikhailova N."/>
            <person name="Hazen T.C."/>
            <person name="Woyke T."/>
        </authorList>
    </citation>
    <scope>NUCLEOTIDE SEQUENCE [LARGE SCALE GENOMIC DNA]</scope>
    <source>
        <strain evidence="17 18">JR</strain>
    </source>
</reference>
<evidence type="ECO:0000259" key="15">
    <source>
        <dbReference type="Pfam" id="PF02581"/>
    </source>
</evidence>
<evidence type="ECO:0000256" key="10">
    <source>
        <dbReference type="ARBA" id="ARBA00023268"/>
    </source>
</evidence>
<dbReference type="InterPro" id="IPR029056">
    <property type="entry name" value="Ribokinase-like"/>
</dbReference>
<evidence type="ECO:0000256" key="14">
    <source>
        <dbReference type="HAMAP-Rule" id="MF_00097"/>
    </source>
</evidence>
<dbReference type="Pfam" id="PF02581">
    <property type="entry name" value="TMP-TENI"/>
    <property type="match status" value="1"/>
</dbReference>
<keyword evidence="10" id="KW-0511">Multifunctional enzyme</keyword>
<feature type="binding site" evidence="14">
    <location>
        <position position="372"/>
    </location>
    <ligand>
        <name>Mg(2+)</name>
        <dbReference type="ChEBI" id="CHEBI:18420"/>
    </ligand>
</feature>
<evidence type="ECO:0000256" key="3">
    <source>
        <dbReference type="ARBA" id="ARBA00022679"/>
    </source>
</evidence>
<dbReference type="GO" id="GO:0005524">
    <property type="term" value="F:ATP binding"/>
    <property type="evidence" value="ECO:0007669"/>
    <property type="project" value="UniProtKB-KW"/>
</dbReference>
<dbReference type="NCBIfam" id="TIGR00693">
    <property type="entry name" value="thiE"/>
    <property type="match status" value="1"/>
</dbReference>
<dbReference type="GO" id="GO:0009229">
    <property type="term" value="P:thiamine diphosphate biosynthetic process"/>
    <property type="evidence" value="ECO:0007669"/>
    <property type="project" value="UniProtKB-UniRule"/>
</dbReference>
<dbReference type="GO" id="GO:0004789">
    <property type="term" value="F:thiamine-phosphate diphosphorylase activity"/>
    <property type="evidence" value="ECO:0007669"/>
    <property type="project" value="UniProtKB-UniRule"/>
</dbReference>
<dbReference type="CDD" id="cd00564">
    <property type="entry name" value="TMP_TenI"/>
    <property type="match status" value="1"/>
</dbReference>
<gene>
    <name evidence="14" type="primary">thiE</name>
    <name evidence="17" type="ordered locus">TherJR_0724</name>
</gene>
<dbReference type="PANTHER" id="PTHR20858">
    <property type="entry name" value="PHOSPHOMETHYLPYRIMIDINE KINASE"/>
    <property type="match status" value="1"/>
</dbReference>
<comment type="catalytic activity">
    <reaction evidence="13 14">
        <text>2-[(2R,5Z)-2-carboxy-4-methylthiazol-5(2H)-ylidene]ethyl phosphate + 4-amino-2-methyl-5-(diphosphooxymethyl)pyrimidine + 2 H(+) = thiamine phosphate + CO2 + diphosphate</text>
        <dbReference type="Rhea" id="RHEA:47844"/>
        <dbReference type="ChEBI" id="CHEBI:15378"/>
        <dbReference type="ChEBI" id="CHEBI:16526"/>
        <dbReference type="ChEBI" id="CHEBI:33019"/>
        <dbReference type="ChEBI" id="CHEBI:37575"/>
        <dbReference type="ChEBI" id="CHEBI:57841"/>
        <dbReference type="ChEBI" id="CHEBI:62899"/>
        <dbReference type="EC" id="2.5.1.3"/>
    </reaction>
</comment>
<dbReference type="AlphaFoldDB" id="D5XCG5"/>
<keyword evidence="9 14" id="KW-0784">Thiamine biosynthesis</keyword>
<feature type="binding site" evidence="14">
    <location>
        <begin position="320"/>
        <end position="324"/>
    </location>
    <ligand>
        <name>4-amino-2-methyl-5-(diphosphooxymethyl)pyrimidine</name>
        <dbReference type="ChEBI" id="CHEBI:57841"/>
    </ligand>
</feature>
<dbReference type="EMBL" id="CP002028">
    <property type="protein sequence ID" value="ADG81591.1"/>
    <property type="molecule type" value="Genomic_DNA"/>
</dbReference>
<organism evidence="17 18">
    <name type="scientific">Thermincola potens (strain JR)</name>
    <dbReference type="NCBI Taxonomy" id="635013"/>
    <lineage>
        <taxon>Bacteria</taxon>
        <taxon>Bacillati</taxon>
        <taxon>Bacillota</taxon>
        <taxon>Clostridia</taxon>
        <taxon>Eubacteriales</taxon>
        <taxon>Thermincolaceae</taxon>
        <taxon>Thermincola</taxon>
    </lineage>
</organism>
<dbReference type="GO" id="GO:0000287">
    <property type="term" value="F:magnesium ion binding"/>
    <property type="evidence" value="ECO:0007669"/>
    <property type="project" value="UniProtKB-UniRule"/>
</dbReference>
<feature type="binding site" evidence="14">
    <location>
        <position position="448"/>
    </location>
    <ligand>
        <name>2-[(2R,5Z)-2-carboxy-4-methylthiazol-5(2H)-ylidene]ethyl phosphate</name>
        <dbReference type="ChEBI" id="CHEBI:62899"/>
    </ligand>
</feature>
<comment type="cofactor">
    <cofactor evidence="14">
        <name>Mg(2+)</name>
        <dbReference type="ChEBI" id="CHEBI:18420"/>
    </cofactor>
    <text evidence="14">Binds 1 Mg(2+) ion per subunit.</text>
</comment>
<dbReference type="Gene3D" id="3.20.20.70">
    <property type="entry name" value="Aldolase class I"/>
    <property type="match status" value="1"/>
</dbReference>
<dbReference type="KEGG" id="tjr:TherJR_0724"/>
<dbReference type="eggNOG" id="COG0351">
    <property type="taxonomic scope" value="Bacteria"/>
</dbReference>
<dbReference type="GO" id="GO:0005829">
    <property type="term" value="C:cytosol"/>
    <property type="evidence" value="ECO:0007669"/>
    <property type="project" value="TreeGrafter"/>
</dbReference>
<feature type="binding site" evidence="14">
    <location>
        <position position="391"/>
    </location>
    <ligand>
        <name>4-amino-2-methyl-5-(diphosphooxymethyl)pyrimidine</name>
        <dbReference type="ChEBI" id="CHEBI:57841"/>
    </ligand>
</feature>
<feature type="domain" description="Pyridoxamine kinase/Phosphomethylpyrimidine kinase" evidence="16">
    <location>
        <begin position="11"/>
        <end position="254"/>
    </location>
</feature>
<dbReference type="SUPFAM" id="SSF51391">
    <property type="entry name" value="Thiamin phosphate synthase"/>
    <property type="match status" value="1"/>
</dbReference>
<evidence type="ECO:0000256" key="1">
    <source>
        <dbReference type="ARBA" id="ARBA00005165"/>
    </source>
</evidence>
<dbReference type="InterPro" id="IPR034291">
    <property type="entry name" value="TMP_synthase"/>
</dbReference>
<dbReference type="CDD" id="cd01169">
    <property type="entry name" value="HMPP_kinase"/>
    <property type="match status" value="1"/>
</dbReference>
<feature type="binding site" evidence="14">
    <location>
        <position position="420"/>
    </location>
    <ligand>
        <name>4-amino-2-methyl-5-(diphosphooxymethyl)pyrimidine</name>
        <dbReference type="ChEBI" id="CHEBI:57841"/>
    </ligand>
</feature>
<dbReference type="Pfam" id="PF08543">
    <property type="entry name" value="Phos_pyr_kin"/>
    <property type="match status" value="1"/>
</dbReference>
<feature type="binding site" evidence="14">
    <location>
        <begin position="468"/>
        <end position="469"/>
    </location>
    <ligand>
        <name>2-[(2R,5Z)-2-carboxy-4-methylthiazol-5(2H)-ylidene]ethyl phosphate</name>
        <dbReference type="ChEBI" id="CHEBI:62899"/>
    </ligand>
</feature>
<dbReference type="FunFam" id="3.20.20.70:FF:000096">
    <property type="entry name" value="Thiamine-phosphate synthase"/>
    <property type="match status" value="1"/>
</dbReference>
<feature type="domain" description="Thiamine phosphate synthase/TenI" evidence="15">
    <location>
        <begin position="290"/>
        <end position="471"/>
    </location>
</feature>
<comment type="function">
    <text evidence="14">Condenses 4-methyl-5-(beta-hydroxyethyl)thiazole monophosphate (THZ-P) and 2-methyl-4-amino-5-hydroxymethyl pyrimidine pyrophosphate (HMP-PP) to form thiamine monophosphate (TMP).</text>
</comment>
<feature type="binding site" evidence="14">
    <location>
        <position position="353"/>
    </location>
    <ligand>
        <name>Mg(2+)</name>
        <dbReference type="ChEBI" id="CHEBI:18420"/>
    </ligand>
</feature>
<dbReference type="SUPFAM" id="SSF53613">
    <property type="entry name" value="Ribokinase-like"/>
    <property type="match status" value="1"/>
</dbReference>
<dbReference type="GO" id="GO:0008902">
    <property type="term" value="F:hydroxymethylpyrimidine kinase activity"/>
    <property type="evidence" value="ECO:0007669"/>
    <property type="project" value="TreeGrafter"/>
</dbReference>
<evidence type="ECO:0000256" key="4">
    <source>
        <dbReference type="ARBA" id="ARBA00022723"/>
    </source>
</evidence>
<sequence>MKKALTIAGSDSGGGAGIQADLKTFSAFGVYGMSVITAVTSQNTLGVSGFRAMPADFVGQQMSDVLSDIGADATKTGMLANADIICEVAEKIREFKHENLVVDPVMVATSGDRLMEPEAEKALKDKLLPLALVVTPNIAEAEVLSGIRIANREDVEKAAQIIYGWGPKGVIIKGGHLSGEAVDYYYDGKEIYEYRSPRVDTKNTHGTGCTFSAALAACLALGMPLKKAIPIAKDYLYLALLNADSLGAGHGPTNHLAGYFDHLTKAIRPAKGLPAAKTESNSRKLTGRKLYVITGQEFAKGRPVTEVVSQALAGGAGIIQLREKKWTTRQLVEVGRELQRLARENNALFIVNDRIDVALAVDADGVHLGQDDMPVRMARRVIGPDMILGISAETVEEALTAEKEGADYIGFGPVFHTDTKPDAGTARGLELLAQVKKAVSIPVYGIGGIKLDNAAEVLSAGVDGVAVITAVVGADDITLAAQKFIHIMEGGR</sequence>
<keyword evidence="7" id="KW-0067">ATP-binding</keyword>
<dbReference type="InterPro" id="IPR022998">
    <property type="entry name" value="ThiamineP_synth_TenI"/>
</dbReference>
<evidence type="ECO:0000256" key="7">
    <source>
        <dbReference type="ARBA" id="ARBA00022840"/>
    </source>
</evidence>
<comment type="catalytic activity">
    <reaction evidence="12 14">
        <text>2-(2-carboxy-4-methylthiazol-5-yl)ethyl phosphate + 4-amino-2-methyl-5-(diphosphooxymethyl)pyrimidine + 2 H(+) = thiamine phosphate + CO2 + diphosphate</text>
        <dbReference type="Rhea" id="RHEA:47848"/>
        <dbReference type="ChEBI" id="CHEBI:15378"/>
        <dbReference type="ChEBI" id="CHEBI:16526"/>
        <dbReference type="ChEBI" id="CHEBI:33019"/>
        <dbReference type="ChEBI" id="CHEBI:37575"/>
        <dbReference type="ChEBI" id="CHEBI:57841"/>
        <dbReference type="ChEBI" id="CHEBI:62890"/>
        <dbReference type="EC" id="2.5.1.3"/>
    </reaction>
</comment>
<dbReference type="GO" id="GO:0008972">
    <property type="term" value="F:phosphomethylpyrimidine kinase activity"/>
    <property type="evidence" value="ECO:0007669"/>
    <property type="project" value="InterPro"/>
</dbReference>
<comment type="pathway">
    <text evidence="1 14">Cofactor biosynthesis; thiamine diphosphate biosynthesis; thiamine phosphate from 4-amino-2-methyl-5-diphosphomethylpyrimidine and 4-methyl-5-(2-phosphoethyl)-thiazole: step 1/1.</text>
</comment>
<dbReference type="UniPathway" id="UPA00060">
    <property type="reaction ID" value="UER00141"/>
</dbReference>
<keyword evidence="18" id="KW-1185">Reference proteome</keyword>
<feature type="binding site" evidence="14">
    <location>
        <position position="352"/>
    </location>
    <ligand>
        <name>4-amino-2-methyl-5-(diphosphooxymethyl)pyrimidine</name>
        <dbReference type="ChEBI" id="CHEBI:57841"/>
    </ligand>
</feature>
<dbReference type="STRING" id="635013.TherJR_0724"/>
<dbReference type="NCBIfam" id="TIGR00097">
    <property type="entry name" value="HMP-P_kinase"/>
    <property type="match status" value="1"/>
</dbReference>
<dbReference type="HAMAP" id="MF_00097">
    <property type="entry name" value="TMP_synthase"/>
    <property type="match status" value="1"/>
</dbReference>
<dbReference type="PANTHER" id="PTHR20858:SF21">
    <property type="entry name" value="THIAMINE-PHOSPHATE SYNTHASE"/>
    <property type="match status" value="1"/>
</dbReference>
<dbReference type="RefSeq" id="WP_013119612.1">
    <property type="nucleotide sequence ID" value="NC_014152.1"/>
</dbReference>
<dbReference type="InterPro" id="IPR004399">
    <property type="entry name" value="HMP/HMP-P_kinase_dom"/>
</dbReference>
<comment type="catalytic activity">
    <reaction evidence="11 14">
        <text>4-methyl-5-(2-phosphooxyethyl)-thiazole + 4-amino-2-methyl-5-(diphosphooxymethyl)pyrimidine + H(+) = thiamine phosphate + diphosphate</text>
        <dbReference type="Rhea" id="RHEA:22328"/>
        <dbReference type="ChEBI" id="CHEBI:15378"/>
        <dbReference type="ChEBI" id="CHEBI:33019"/>
        <dbReference type="ChEBI" id="CHEBI:37575"/>
        <dbReference type="ChEBI" id="CHEBI:57841"/>
        <dbReference type="ChEBI" id="CHEBI:58296"/>
        <dbReference type="EC" id="2.5.1.3"/>
    </reaction>
</comment>
<evidence type="ECO:0000259" key="16">
    <source>
        <dbReference type="Pfam" id="PF08543"/>
    </source>
</evidence>
<dbReference type="eggNOG" id="COG0352">
    <property type="taxonomic scope" value="Bacteria"/>
</dbReference>
<accession>D5XCG5</accession>
<dbReference type="GO" id="GO:0009228">
    <property type="term" value="P:thiamine biosynthetic process"/>
    <property type="evidence" value="ECO:0007669"/>
    <property type="project" value="UniProtKB-KW"/>
</dbReference>